<dbReference type="EMBL" id="HF935919">
    <property type="protein sequence ID" value="CCX14182.1"/>
    <property type="molecule type" value="Genomic_DNA"/>
</dbReference>
<evidence type="ECO:0000313" key="3">
    <source>
        <dbReference type="Proteomes" id="UP000018144"/>
    </source>
</evidence>
<sequence>MLTEAVTAVKERIMLCKERNKDDARTFSLQAAKELLQERRKRLTKSDDKKARNLEEHRRVQEDV</sequence>
<feature type="region of interest" description="Disordered" evidence="1">
    <location>
        <begin position="40"/>
        <end position="64"/>
    </location>
</feature>
<evidence type="ECO:0000313" key="2">
    <source>
        <dbReference type="EMBL" id="CCX14182.1"/>
    </source>
</evidence>
<reference evidence="2 3" key="1">
    <citation type="journal article" date="2013" name="PLoS Genet.">
        <title>The genome and development-dependent transcriptomes of Pyronema confluens: a window into fungal evolution.</title>
        <authorList>
            <person name="Traeger S."/>
            <person name="Altegoer F."/>
            <person name="Freitag M."/>
            <person name="Gabaldon T."/>
            <person name="Kempken F."/>
            <person name="Kumar A."/>
            <person name="Marcet-Houben M."/>
            <person name="Poggeler S."/>
            <person name="Stajich J.E."/>
            <person name="Nowrousian M."/>
        </authorList>
    </citation>
    <scope>NUCLEOTIDE SEQUENCE [LARGE SCALE GENOMIC DNA]</scope>
    <source>
        <strain evidence="3">CBS 100304</strain>
        <tissue evidence="2">Vegetative mycelium</tissue>
    </source>
</reference>
<dbReference type="Proteomes" id="UP000018144">
    <property type="component" value="Unassembled WGS sequence"/>
</dbReference>
<feature type="compositionally biased region" description="Basic and acidic residues" evidence="1">
    <location>
        <begin position="44"/>
        <end position="64"/>
    </location>
</feature>
<keyword evidence="3" id="KW-1185">Reference proteome</keyword>
<proteinExistence type="predicted"/>
<gene>
    <name evidence="2" type="ORF">PCON_13775</name>
</gene>
<organism evidence="2 3">
    <name type="scientific">Pyronema omphalodes (strain CBS 100304)</name>
    <name type="common">Pyronema confluens</name>
    <dbReference type="NCBI Taxonomy" id="1076935"/>
    <lineage>
        <taxon>Eukaryota</taxon>
        <taxon>Fungi</taxon>
        <taxon>Dikarya</taxon>
        <taxon>Ascomycota</taxon>
        <taxon>Pezizomycotina</taxon>
        <taxon>Pezizomycetes</taxon>
        <taxon>Pezizales</taxon>
        <taxon>Pyronemataceae</taxon>
        <taxon>Pyronema</taxon>
    </lineage>
</organism>
<name>U4L8I9_PYROM</name>
<dbReference type="AlphaFoldDB" id="U4L8I9"/>
<protein>
    <submittedName>
        <fullName evidence="2">Uncharacterized protein</fullName>
    </submittedName>
</protein>
<evidence type="ECO:0000256" key="1">
    <source>
        <dbReference type="SAM" id="MobiDB-lite"/>
    </source>
</evidence>
<accession>U4L8I9</accession>